<dbReference type="GO" id="GO:0003677">
    <property type="term" value="F:DNA binding"/>
    <property type="evidence" value="ECO:0007669"/>
    <property type="project" value="UniProtKB-KW"/>
</dbReference>
<comment type="similarity">
    <text evidence="1">Belongs to the SorC transcriptional regulatory family.</text>
</comment>
<dbReference type="STRING" id="1855383.SAMN05216548_103256"/>
<dbReference type="Pfam" id="PF04198">
    <property type="entry name" value="Sugar-bind"/>
    <property type="match status" value="1"/>
</dbReference>
<evidence type="ECO:0000313" key="7">
    <source>
        <dbReference type="Proteomes" id="UP000199647"/>
    </source>
</evidence>
<dbReference type="InterPro" id="IPR007324">
    <property type="entry name" value="Sugar-bd_dom_put"/>
</dbReference>
<dbReference type="SUPFAM" id="SSF100950">
    <property type="entry name" value="NagB/RpiA/CoA transferase-like"/>
    <property type="match status" value="1"/>
</dbReference>
<reference evidence="6 7" key="1">
    <citation type="submission" date="2016-10" db="EMBL/GenBank/DDBJ databases">
        <authorList>
            <person name="de Groot N.N."/>
        </authorList>
    </citation>
    <scope>NUCLEOTIDE SEQUENCE [LARGE SCALE GENOMIC DNA]</scope>
    <source>
        <strain evidence="6 7">A52C2</strain>
    </source>
</reference>
<dbReference type="GO" id="GO:0030246">
    <property type="term" value="F:carbohydrate binding"/>
    <property type="evidence" value="ECO:0007669"/>
    <property type="project" value="InterPro"/>
</dbReference>
<dbReference type="EMBL" id="FOFG01000003">
    <property type="protein sequence ID" value="SEQ28813.1"/>
    <property type="molecule type" value="Genomic_DNA"/>
</dbReference>
<dbReference type="PANTHER" id="PTHR34294">
    <property type="entry name" value="TRANSCRIPTIONAL REGULATOR-RELATED"/>
    <property type="match status" value="1"/>
</dbReference>
<keyword evidence="7" id="KW-1185">Reference proteome</keyword>
<dbReference type="Proteomes" id="UP000199647">
    <property type="component" value="Unassembled WGS sequence"/>
</dbReference>
<keyword evidence="3" id="KW-0238">DNA-binding</keyword>
<dbReference type="Gene3D" id="3.40.50.1360">
    <property type="match status" value="1"/>
</dbReference>
<dbReference type="Gene3D" id="1.10.10.60">
    <property type="entry name" value="Homeodomain-like"/>
    <property type="match status" value="1"/>
</dbReference>
<evidence type="ECO:0000256" key="4">
    <source>
        <dbReference type="ARBA" id="ARBA00023163"/>
    </source>
</evidence>
<dbReference type="PANTHER" id="PTHR34294:SF1">
    <property type="entry name" value="TRANSCRIPTIONAL REGULATOR LSRR"/>
    <property type="match status" value="1"/>
</dbReference>
<keyword evidence="2" id="KW-0805">Transcription regulation</keyword>
<name>A0A1H9EUB3_9HYPH</name>
<dbReference type="InterPro" id="IPR037171">
    <property type="entry name" value="NagB/RpiA_transferase-like"/>
</dbReference>
<dbReference type="InterPro" id="IPR051054">
    <property type="entry name" value="SorC_transcr_regulators"/>
</dbReference>
<evidence type="ECO:0000256" key="3">
    <source>
        <dbReference type="ARBA" id="ARBA00023125"/>
    </source>
</evidence>
<proteinExistence type="inferred from homology"/>
<evidence type="ECO:0000256" key="2">
    <source>
        <dbReference type="ARBA" id="ARBA00023015"/>
    </source>
</evidence>
<gene>
    <name evidence="6" type="ORF">SAMN05216548_103256</name>
</gene>
<evidence type="ECO:0000313" key="6">
    <source>
        <dbReference type="EMBL" id="SEQ28813.1"/>
    </source>
</evidence>
<sequence>MVQAAKLYYDLERTQSEIARELGLTRWQVSRLIREARELGIVRIEIAPRSQRRPDLEVRLQRTFELREAIVVSTAGAEDEGIAMETVARAAAKYLASINPPIRLIGVSWGRTMAAIAHALPAGWNDGIQVVLVNGAANLRSSVVQTNMVAELFAQAGNGLATLLPVPAIVGKRSTREILEQDPVVAKVMELAAEAPVICFGMGALSADSVLVGSGYIDPDDIARLGGRGAVGDVLGRFITADGSIADPDLDARTLGLRLEALRTKERAVGVSSGRSKHAIALSALKSGYANVFITDEETALHVLGD</sequence>
<feature type="domain" description="Sugar-binding" evidence="5">
    <location>
        <begin position="55"/>
        <end position="304"/>
    </location>
</feature>
<keyword evidence="4" id="KW-0804">Transcription</keyword>
<evidence type="ECO:0000256" key="1">
    <source>
        <dbReference type="ARBA" id="ARBA00010466"/>
    </source>
</evidence>
<dbReference type="AlphaFoldDB" id="A0A1H9EUB3"/>
<evidence type="ECO:0000259" key="5">
    <source>
        <dbReference type="Pfam" id="PF04198"/>
    </source>
</evidence>
<accession>A0A1H9EUB3</accession>
<protein>
    <submittedName>
        <fullName evidence="6">Deoxyribonucleoside regulator</fullName>
    </submittedName>
</protein>
<organism evidence="6 7">
    <name type="scientific">Faunimonas pinastri</name>
    <dbReference type="NCBI Taxonomy" id="1855383"/>
    <lineage>
        <taxon>Bacteria</taxon>
        <taxon>Pseudomonadati</taxon>
        <taxon>Pseudomonadota</taxon>
        <taxon>Alphaproteobacteria</taxon>
        <taxon>Hyphomicrobiales</taxon>
        <taxon>Afifellaceae</taxon>
        <taxon>Faunimonas</taxon>
    </lineage>
</organism>